<dbReference type="SFLD" id="SFLDG01082">
    <property type="entry name" value="B12-binding_domain_containing"/>
    <property type="match status" value="1"/>
</dbReference>
<dbReference type="PANTHER" id="PTHR43409">
    <property type="entry name" value="ANAEROBIC MAGNESIUM-PROTOPORPHYRIN IX MONOMETHYL ESTER CYCLASE-RELATED"/>
    <property type="match status" value="1"/>
</dbReference>
<dbReference type="InterPro" id="IPR036724">
    <property type="entry name" value="Cobalamin-bd_sf"/>
</dbReference>
<dbReference type="GO" id="GO:0005829">
    <property type="term" value="C:cytosol"/>
    <property type="evidence" value="ECO:0007669"/>
    <property type="project" value="TreeGrafter"/>
</dbReference>
<keyword evidence="3" id="KW-0479">Metal-binding</keyword>
<dbReference type="GO" id="GO:0031419">
    <property type="term" value="F:cobalamin binding"/>
    <property type="evidence" value="ECO:0007669"/>
    <property type="project" value="InterPro"/>
</dbReference>
<keyword evidence="4" id="KW-0408">Iron</keyword>
<sequence length="467" mass="54930">MKNIMFIALQGYTFSAYGSEKGVGKQYQQSYNFNFVLPVYYHLRSFYKKVGKHYDKYKWFRCENGWHGQDIQKITNTILKNKIDVLCLSVWIWNWETQLQIAKLVKQKNPNIKILVGGSQLKHNDPDIASQYPSFDYIIYGEGEIPFKMLLDSFYEKIDEKTIPNLITKNFKTKNEIFKFSDYPPYSPILDLKDAFIKDYTFWNANKANPKLNVIIFYDRVHGCPYTCAFCAWGGGIHNKVTVRNTNWKEEIKFLSNYDITICPIDANFGIYPEDIEFLKHTLSLSKKHSNFGITLNTYSKLNKEHVFDIFELEYSYGKRNFRIALQNLDDDVLKNIERPEIPWNKHKKMLKEFKQNHNDLTYDVEAIHGLPGINIDNTKIMLLEFANINFKNILLYDWRLLPNTLSDNKAYQEKYNLKTFNRVEITVPEINSNLDDLYDEVAADKHGMATISKEETIYDSALNFNE</sequence>
<keyword evidence="5" id="KW-0411">Iron-sulfur</keyword>
<evidence type="ECO:0000256" key="5">
    <source>
        <dbReference type="ARBA" id="ARBA00023014"/>
    </source>
</evidence>
<dbReference type="InterPro" id="IPR006638">
    <property type="entry name" value="Elp3/MiaA/NifB-like_rSAM"/>
</dbReference>
<feature type="domain" description="B12-binding" evidence="6">
    <location>
        <begin position="65"/>
        <end position="161"/>
    </location>
</feature>
<dbReference type="InterPro" id="IPR006158">
    <property type="entry name" value="Cobalamin-bd"/>
</dbReference>
<evidence type="ECO:0000313" key="7">
    <source>
        <dbReference type="EMBL" id="SVA38689.1"/>
    </source>
</evidence>
<protein>
    <recommendedName>
        <fullName evidence="6">B12-binding domain-containing protein</fullName>
    </recommendedName>
</protein>
<comment type="cofactor">
    <cofactor evidence="1">
        <name>[4Fe-4S] cluster</name>
        <dbReference type="ChEBI" id="CHEBI:49883"/>
    </cofactor>
</comment>
<dbReference type="GO" id="GO:0046872">
    <property type="term" value="F:metal ion binding"/>
    <property type="evidence" value="ECO:0007669"/>
    <property type="project" value="UniProtKB-KW"/>
</dbReference>
<organism evidence="7">
    <name type="scientific">marine metagenome</name>
    <dbReference type="NCBI Taxonomy" id="408172"/>
    <lineage>
        <taxon>unclassified sequences</taxon>
        <taxon>metagenomes</taxon>
        <taxon>ecological metagenomes</taxon>
    </lineage>
</organism>
<dbReference type="PANTHER" id="PTHR43409:SF16">
    <property type="entry name" value="SLR0320 PROTEIN"/>
    <property type="match status" value="1"/>
</dbReference>
<evidence type="ECO:0000259" key="6">
    <source>
        <dbReference type="PROSITE" id="PS51332"/>
    </source>
</evidence>
<dbReference type="GO" id="GO:0051536">
    <property type="term" value="F:iron-sulfur cluster binding"/>
    <property type="evidence" value="ECO:0007669"/>
    <property type="project" value="UniProtKB-KW"/>
</dbReference>
<accession>A0A381VEA1</accession>
<dbReference type="SUPFAM" id="SSF52242">
    <property type="entry name" value="Cobalamin (vitamin B12)-binding domain"/>
    <property type="match status" value="1"/>
</dbReference>
<dbReference type="AlphaFoldDB" id="A0A381VEA1"/>
<name>A0A381VEA1_9ZZZZ</name>
<dbReference type="InterPro" id="IPR058240">
    <property type="entry name" value="rSAM_sf"/>
</dbReference>
<dbReference type="SMART" id="SM00729">
    <property type="entry name" value="Elp3"/>
    <property type="match status" value="1"/>
</dbReference>
<reference evidence="7" key="1">
    <citation type="submission" date="2018-05" db="EMBL/GenBank/DDBJ databases">
        <authorList>
            <person name="Lanie J.A."/>
            <person name="Ng W.-L."/>
            <person name="Kazmierczak K.M."/>
            <person name="Andrzejewski T.M."/>
            <person name="Davidsen T.M."/>
            <person name="Wayne K.J."/>
            <person name="Tettelin H."/>
            <person name="Glass J.I."/>
            <person name="Rusch D."/>
            <person name="Podicherti R."/>
            <person name="Tsui H.-C.T."/>
            <person name="Winkler M.E."/>
        </authorList>
    </citation>
    <scope>NUCLEOTIDE SEQUENCE</scope>
</reference>
<dbReference type="PROSITE" id="PS51332">
    <property type="entry name" value="B12_BINDING"/>
    <property type="match status" value="1"/>
</dbReference>
<keyword evidence="2" id="KW-0949">S-adenosyl-L-methionine</keyword>
<dbReference type="SFLD" id="SFLDS00029">
    <property type="entry name" value="Radical_SAM"/>
    <property type="match status" value="1"/>
</dbReference>
<dbReference type="EMBL" id="UINC01008603">
    <property type="protein sequence ID" value="SVA38689.1"/>
    <property type="molecule type" value="Genomic_DNA"/>
</dbReference>
<dbReference type="InterPro" id="IPR023404">
    <property type="entry name" value="rSAM_horseshoe"/>
</dbReference>
<dbReference type="InterPro" id="IPR007197">
    <property type="entry name" value="rSAM"/>
</dbReference>
<proteinExistence type="predicted"/>
<evidence type="ECO:0000256" key="1">
    <source>
        <dbReference type="ARBA" id="ARBA00001966"/>
    </source>
</evidence>
<dbReference type="InterPro" id="IPR051198">
    <property type="entry name" value="BchE-like"/>
</dbReference>
<evidence type="ECO:0000256" key="2">
    <source>
        <dbReference type="ARBA" id="ARBA00022691"/>
    </source>
</evidence>
<dbReference type="Gene3D" id="3.40.50.280">
    <property type="entry name" value="Cobalamin-binding domain"/>
    <property type="match status" value="1"/>
</dbReference>
<dbReference type="Pfam" id="PF02310">
    <property type="entry name" value="B12-binding"/>
    <property type="match status" value="1"/>
</dbReference>
<dbReference type="SUPFAM" id="SSF102114">
    <property type="entry name" value="Radical SAM enzymes"/>
    <property type="match status" value="1"/>
</dbReference>
<gene>
    <name evidence="7" type="ORF">METZ01_LOCUS91543</name>
</gene>
<feature type="non-terminal residue" evidence="7">
    <location>
        <position position="467"/>
    </location>
</feature>
<evidence type="ECO:0000256" key="4">
    <source>
        <dbReference type="ARBA" id="ARBA00023004"/>
    </source>
</evidence>
<dbReference type="GO" id="GO:0003824">
    <property type="term" value="F:catalytic activity"/>
    <property type="evidence" value="ECO:0007669"/>
    <property type="project" value="InterPro"/>
</dbReference>
<dbReference type="Gene3D" id="3.80.30.20">
    <property type="entry name" value="tm_1862 like domain"/>
    <property type="match status" value="1"/>
</dbReference>
<evidence type="ECO:0000256" key="3">
    <source>
        <dbReference type="ARBA" id="ARBA00022723"/>
    </source>
</evidence>